<evidence type="ECO:0000313" key="2">
    <source>
        <dbReference type="Proteomes" id="UP000078463"/>
    </source>
</evidence>
<organism evidence="1 2">
    <name type="scientific">Polynucleobacter wuianus</name>
    <dbReference type="NCBI Taxonomy" id="1743168"/>
    <lineage>
        <taxon>Bacteria</taxon>
        <taxon>Pseudomonadati</taxon>
        <taxon>Pseudomonadota</taxon>
        <taxon>Betaproteobacteria</taxon>
        <taxon>Burkholderiales</taxon>
        <taxon>Burkholderiaceae</taxon>
        <taxon>Polynucleobacter</taxon>
    </lineage>
</organism>
<reference evidence="2" key="1">
    <citation type="submission" date="2016-05" db="EMBL/GenBank/DDBJ databases">
        <title>Polynucleobacter sp. QLW-P1FAT50C-4 genome.</title>
        <authorList>
            <person name="Hahn M.W."/>
        </authorList>
    </citation>
    <scope>NUCLEOTIDE SEQUENCE [LARGE SCALE GENOMIC DNA]</scope>
    <source>
        <strain evidence="2">QLW-P1FAT50C-4</strain>
    </source>
</reference>
<name>A0A191UHN4_9BURK</name>
<proteinExistence type="predicted"/>
<gene>
    <name evidence="1" type="ORF">A8O14_10140</name>
</gene>
<dbReference type="AlphaFoldDB" id="A0A191UHN4"/>
<keyword evidence="2" id="KW-1185">Reference proteome</keyword>
<dbReference type="KEGG" id="pwu:A8O14_10140"/>
<dbReference type="EMBL" id="CP015922">
    <property type="protein sequence ID" value="ANJ00401.1"/>
    <property type="molecule type" value="Genomic_DNA"/>
</dbReference>
<dbReference type="Proteomes" id="UP000078463">
    <property type="component" value="Chromosome"/>
</dbReference>
<protein>
    <submittedName>
        <fullName evidence="1">Uncharacterized protein</fullName>
    </submittedName>
</protein>
<accession>A0A191UHN4</accession>
<evidence type="ECO:0000313" key="1">
    <source>
        <dbReference type="EMBL" id="ANJ00401.1"/>
    </source>
</evidence>
<sequence>MYLTEADFNFQSDNADLKDKAENIVNFTSSVLLDLSDEDIDAIKHVEDIFASLQDSLFSNSDTILRSERLGFTEDDRKKLDELQIILLDKWKEFGFTVSFFHRLYQIQRQMNDSELNANQKERLDLLFQILNEQKTLVIAFNVMSSKDSPVILDVDEYM</sequence>